<sequence length="66" mass="7251">MGGNDLFRKQIACGYIPKGGPLKAVPSNRPIRKRNPRDTEATVPGKLIEHQPGSFKKSCKTSVFLL</sequence>
<name>A0A4Z2FZG1_9TELE</name>
<reference evidence="1 2" key="1">
    <citation type="submission" date="2019-03" db="EMBL/GenBank/DDBJ databases">
        <title>First draft genome of Liparis tanakae, snailfish: a comprehensive survey of snailfish specific genes.</title>
        <authorList>
            <person name="Kim W."/>
            <person name="Song I."/>
            <person name="Jeong J.-H."/>
            <person name="Kim D."/>
            <person name="Kim S."/>
            <person name="Ryu S."/>
            <person name="Song J.Y."/>
            <person name="Lee S.K."/>
        </authorList>
    </citation>
    <scope>NUCLEOTIDE SEQUENCE [LARGE SCALE GENOMIC DNA]</scope>
    <source>
        <tissue evidence="1">Muscle</tissue>
    </source>
</reference>
<dbReference type="EMBL" id="SRLO01000810">
    <property type="protein sequence ID" value="TNN46073.1"/>
    <property type="molecule type" value="Genomic_DNA"/>
</dbReference>
<gene>
    <name evidence="1" type="ORF">EYF80_043727</name>
</gene>
<dbReference type="Proteomes" id="UP000314294">
    <property type="component" value="Unassembled WGS sequence"/>
</dbReference>
<evidence type="ECO:0000313" key="2">
    <source>
        <dbReference type="Proteomes" id="UP000314294"/>
    </source>
</evidence>
<keyword evidence="2" id="KW-1185">Reference proteome</keyword>
<accession>A0A4Z2FZG1</accession>
<protein>
    <submittedName>
        <fullName evidence="1">Uncharacterized protein</fullName>
    </submittedName>
</protein>
<comment type="caution">
    <text evidence="1">The sequence shown here is derived from an EMBL/GenBank/DDBJ whole genome shotgun (WGS) entry which is preliminary data.</text>
</comment>
<dbReference type="AlphaFoldDB" id="A0A4Z2FZG1"/>
<organism evidence="1 2">
    <name type="scientific">Liparis tanakae</name>
    <name type="common">Tanaka's snailfish</name>
    <dbReference type="NCBI Taxonomy" id="230148"/>
    <lineage>
        <taxon>Eukaryota</taxon>
        <taxon>Metazoa</taxon>
        <taxon>Chordata</taxon>
        <taxon>Craniata</taxon>
        <taxon>Vertebrata</taxon>
        <taxon>Euteleostomi</taxon>
        <taxon>Actinopterygii</taxon>
        <taxon>Neopterygii</taxon>
        <taxon>Teleostei</taxon>
        <taxon>Neoteleostei</taxon>
        <taxon>Acanthomorphata</taxon>
        <taxon>Eupercaria</taxon>
        <taxon>Perciformes</taxon>
        <taxon>Cottioidei</taxon>
        <taxon>Cottales</taxon>
        <taxon>Liparidae</taxon>
        <taxon>Liparis</taxon>
    </lineage>
</organism>
<evidence type="ECO:0000313" key="1">
    <source>
        <dbReference type="EMBL" id="TNN46073.1"/>
    </source>
</evidence>
<proteinExistence type="predicted"/>